<dbReference type="RefSeq" id="WP_007703164.1">
    <property type="nucleotide sequence ID" value="NZ_AOIQ01000020.1"/>
</dbReference>
<sequence length="260" mass="26297">MDESVAADDAASGTDSIADASRRDGVLQVRRPGTEWLHTGWHGGRTVADAAYNVTVPNGWAPPDIAADVRERLAAASFTDDGPVLLTGVEMSHGRGANCGPVTAYATVGISNPAVLPADPAGGSLPPASVGDDGESTTTGTVNLVVVTDRSLAGGALANLVAVAAEAKTATLLAETGFPGTTSDALTVGHDPTGPTAEFSGSATRVGAATRACVREAVTASLHSRYENGDVDRPQCLDDAAYGVSTDVRADVFAVPSDRR</sequence>
<name>M0BDV5_9EURY</name>
<comment type="caution">
    <text evidence="2">The sequence shown here is derived from an EMBL/GenBank/DDBJ whole genome shotgun (WGS) entry which is preliminary data.</text>
</comment>
<protein>
    <submittedName>
        <fullName evidence="2">Adenosylcobinamide amidohydrolase</fullName>
    </submittedName>
</protein>
<organism evidence="2 3">
    <name type="scientific">Halovivax asiaticus JCM 14624</name>
    <dbReference type="NCBI Taxonomy" id="1227490"/>
    <lineage>
        <taxon>Archaea</taxon>
        <taxon>Methanobacteriati</taxon>
        <taxon>Methanobacteriota</taxon>
        <taxon>Stenosarchaea group</taxon>
        <taxon>Halobacteria</taxon>
        <taxon>Halobacteriales</taxon>
        <taxon>Natrialbaceae</taxon>
        <taxon>Halovivax</taxon>
    </lineage>
</organism>
<dbReference type="InterPro" id="IPR052209">
    <property type="entry name" value="CbiZ"/>
</dbReference>
<evidence type="ECO:0000256" key="1">
    <source>
        <dbReference type="SAM" id="MobiDB-lite"/>
    </source>
</evidence>
<proteinExistence type="predicted"/>
<dbReference type="STRING" id="1227490.C479_12643"/>
<dbReference type="PATRIC" id="fig|1227490.4.peg.2573"/>
<dbReference type="PANTHER" id="PTHR35336">
    <property type="entry name" value="ADENOSYLCOBINAMIDE AMIDOHYDROLASE"/>
    <property type="match status" value="1"/>
</dbReference>
<gene>
    <name evidence="2" type="ORF">C479_12643</name>
</gene>
<accession>M0BDV5</accession>
<evidence type="ECO:0000313" key="2">
    <source>
        <dbReference type="EMBL" id="ELZ08672.1"/>
    </source>
</evidence>
<keyword evidence="3" id="KW-1185">Reference proteome</keyword>
<dbReference type="GO" id="GO:0016787">
    <property type="term" value="F:hydrolase activity"/>
    <property type="evidence" value="ECO:0007669"/>
    <property type="project" value="UniProtKB-KW"/>
</dbReference>
<feature type="region of interest" description="Disordered" evidence="1">
    <location>
        <begin position="1"/>
        <end position="25"/>
    </location>
</feature>
<dbReference type="PANTHER" id="PTHR35336:SF5">
    <property type="entry name" value="ADENOSYLCOBINAMIDE AMIDOHYDROLASE"/>
    <property type="match status" value="1"/>
</dbReference>
<dbReference type="InterPro" id="IPR002808">
    <property type="entry name" value="AdoCbi_amidolase"/>
</dbReference>
<evidence type="ECO:0000313" key="3">
    <source>
        <dbReference type="Proteomes" id="UP000011560"/>
    </source>
</evidence>
<dbReference type="AlphaFoldDB" id="M0BDV5"/>
<dbReference type="Proteomes" id="UP000011560">
    <property type="component" value="Unassembled WGS sequence"/>
</dbReference>
<dbReference type="Pfam" id="PF01955">
    <property type="entry name" value="CbiZ"/>
    <property type="match status" value="1"/>
</dbReference>
<reference evidence="2 3" key="1">
    <citation type="journal article" date="2014" name="PLoS Genet.">
        <title>Phylogenetically driven sequencing of extremely halophilic archaea reveals strategies for static and dynamic osmo-response.</title>
        <authorList>
            <person name="Becker E.A."/>
            <person name="Seitzer P.M."/>
            <person name="Tritt A."/>
            <person name="Larsen D."/>
            <person name="Krusor M."/>
            <person name="Yao A.I."/>
            <person name="Wu D."/>
            <person name="Madern D."/>
            <person name="Eisen J.A."/>
            <person name="Darling A.E."/>
            <person name="Facciotti M.T."/>
        </authorList>
    </citation>
    <scope>NUCLEOTIDE SEQUENCE [LARGE SCALE GENOMIC DNA]</scope>
    <source>
        <strain evidence="2 3">JCM 14624</strain>
    </source>
</reference>
<keyword evidence="2" id="KW-0378">Hydrolase</keyword>
<dbReference type="EMBL" id="AOIQ01000020">
    <property type="protein sequence ID" value="ELZ08672.1"/>
    <property type="molecule type" value="Genomic_DNA"/>
</dbReference>